<dbReference type="PROSITE" id="PS51257">
    <property type="entry name" value="PROKAR_LIPOPROTEIN"/>
    <property type="match status" value="1"/>
</dbReference>
<keyword evidence="3" id="KW-1185">Reference proteome</keyword>
<name>A0ABM6M0Y3_9GAMM</name>
<dbReference type="NCBIfam" id="NF041245">
    <property type="entry name" value="T6SS_IglE"/>
    <property type="match status" value="1"/>
</dbReference>
<dbReference type="Pfam" id="PF22361">
    <property type="entry name" value="IglE_N"/>
    <property type="match status" value="1"/>
</dbReference>
<evidence type="ECO:0000313" key="2">
    <source>
        <dbReference type="EMBL" id="ASG68505.1"/>
    </source>
</evidence>
<dbReference type="EMBL" id="CP022132">
    <property type="protein sequence ID" value="ASG68505.1"/>
    <property type="molecule type" value="Genomic_DNA"/>
</dbReference>
<feature type="domain" description="Type VI lipoprotein IgE-like C-terminal" evidence="1">
    <location>
        <begin position="51"/>
        <end position="135"/>
    </location>
</feature>
<proteinExistence type="predicted"/>
<dbReference type="InterPro" id="IPR054378">
    <property type="entry name" value="IgE-like_C"/>
</dbReference>
<accession>A0ABM6M0Y3</accession>
<evidence type="ECO:0000259" key="1">
    <source>
        <dbReference type="Pfam" id="PF22361"/>
    </source>
</evidence>
<protein>
    <recommendedName>
        <fullName evidence="1">Type VI lipoprotein IgE-like C-terminal domain-containing protein</fullName>
    </recommendedName>
</protein>
<sequence>MKNIKIRNTFSQSIRLALILTLFLILSGCVSSTFNLIVQPDKLSNDGQPFYVIIKQEQMSNYLHSNVGIVYDSYLKKDKKNNSTLIYPNKGKQSISIKKSEKEGISVYFLFKKKPSEGHWKFYINPDNEKDKRVNISKNNVMEVS</sequence>
<gene>
    <name evidence="2" type="ORF">CDV26_08975</name>
</gene>
<organism evidence="2 3">
    <name type="scientific">Francisella halioticida</name>
    <dbReference type="NCBI Taxonomy" id="549298"/>
    <lineage>
        <taxon>Bacteria</taxon>
        <taxon>Pseudomonadati</taxon>
        <taxon>Pseudomonadota</taxon>
        <taxon>Gammaproteobacteria</taxon>
        <taxon>Thiotrichales</taxon>
        <taxon>Francisellaceae</taxon>
        <taxon>Francisella</taxon>
    </lineage>
</organism>
<evidence type="ECO:0000313" key="3">
    <source>
        <dbReference type="Proteomes" id="UP000249910"/>
    </source>
</evidence>
<dbReference type="Proteomes" id="UP000249910">
    <property type="component" value="Chromosome"/>
</dbReference>
<reference evidence="2 3" key="1">
    <citation type="submission" date="2017-06" db="EMBL/GenBank/DDBJ databases">
        <title>Complete genome of Francisella halioticida.</title>
        <authorList>
            <person name="Sjodin A."/>
        </authorList>
    </citation>
    <scope>NUCLEOTIDE SEQUENCE [LARGE SCALE GENOMIC DNA]</scope>
    <source>
        <strain evidence="2 3">DSM 23729</strain>
    </source>
</reference>
<dbReference type="RefSeq" id="WP_088772985.1">
    <property type="nucleotide sequence ID" value="NZ_AP023082.1"/>
</dbReference>